<accession>A0A9D4H292</accession>
<sequence>MFLNPLPVSPTPIIIIIIIVHQHPHYNQTIIKTNVLTKLHEDWTINVTLKNCLAPGGHIFQWTRPFSNSTELLLRQIVLTSQTAPHTGWPYWTKNKTSRVLTRKTAPPPDIIGKNVLTKFHKDWIINVLRTINVASRVLTRQNVDDGVITKAHHEHVVLR</sequence>
<evidence type="ECO:0000313" key="1">
    <source>
        <dbReference type="EMBL" id="KAH3827288.1"/>
    </source>
</evidence>
<reference evidence="1" key="1">
    <citation type="journal article" date="2019" name="bioRxiv">
        <title>The Genome of the Zebra Mussel, Dreissena polymorpha: A Resource for Invasive Species Research.</title>
        <authorList>
            <person name="McCartney M.A."/>
            <person name="Auch B."/>
            <person name="Kono T."/>
            <person name="Mallez S."/>
            <person name="Zhang Y."/>
            <person name="Obille A."/>
            <person name="Becker A."/>
            <person name="Abrahante J.E."/>
            <person name="Garbe J."/>
            <person name="Badalamenti J.P."/>
            <person name="Herman A."/>
            <person name="Mangelson H."/>
            <person name="Liachko I."/>
            <person name="Sullivan S."/>
            <person name="Sone E.D."/>
            <person name="Koren S."/>
            <person name="Silverstein K.A.T."/>
            <person name="Beckman K.B."/>
            <person name="Gohl D.M."/>
        </authorList>
    </citation>
    <scope>NUCLEOTIDE SEQUENCE</scope>
    <source>
        <strain evidence="1">Duluth1</strain>
        <tissue evidence="1">Whole animal</tissue>
    </source>
</reference>
<comment type="caution">
    <text evidence="1">The sequence shown here is derived from an EMBL/GenBank/DDBJ whole genome shotgun (WGS) entry which is preliminary data.</text>
</comment>
<keyword evidence="2" id="KW-1185">Reference proteome</keyword>
<name>A0A9D4H292_DREPO</name>
<protein>
    <submittedName>
        <fullName evidence="1">Uncharacterized protein</fullName>
    </submittedName>
</protein>
<evidence type="ECO:0000313" key="2">
    <source>
        <dbReference type="Proteomes" id="UP000828390"/>
    </source>
</evidence>
<gene>
    <name evidence="1" type="ORF">DPMN_129219</name>
</gene>
<dbReference type="EMBL" id="JAIWYP010000005">
    <property type="protein sequence ID" value="KAH3827288.1"/>
    <property type="molecule type" value="Genomic_DNA"/>
</dbReference>
<dbReference type="Proteomes" id="UP000828390">
    <property type="component" value="Unassembled WGS sequence"/>
</dbReference>
<reference evidence="1" key="2">
    <citation type="submission" date="2020-11" db="EMBL/GenBank/DDBJ databases">
        <authorList>
            <person name="McCartney M.A."/>
            <person name="Auch B."/>
            <person name="Kono T."/>
            <person name="Mallez S."/>
            <person name="Becker A."/>
            <person name="Gohl D.M."/>
            <person name="Silverstein K.A.T."/>
            <person name="Koren S."/>
            <person name="Bechman K.B."/>
            <person name="Herman A."/>
            <person name="Abrahante J.E."/>
            <person name="Garbe J."/>
        </authorList>
    </citation>
    <scope>NUCLEOTIDE SEQUENCE</scope>
    <source>
        <strain evidence="1">Duluth1</strain>
        <tissue evidence="1">Whole animal</tissue>
    </source>
</reference>
<organism evidence="1 2">
    <name type="scientific">Dreissena polymorpha</name>
    <name type="common">Zebra mussel</name>
    <name type="synonym">Mytilus polymorpha</name>
    <dbReference type="NCBI Taxonomy" id="45954"/>
    <lineage>
        <taxon>Eukaryota</taxon>
        <taxon>Metazoa</taxon>
        <taxon>Spiralia</taxon>
        <taxon>Lophotrochozoa</taxon>
        <taxon>Mollusca</taxon>
        <taxon>Bivalvia</taxon>
        <taxon>Autobranchia</taxon>
        <taxon>Heteroconchia</taxon>
        <taxon>Euheterodonta</taxon>
        <taxon>Imparidentia</taxon>
        <taxon>Neoheterodontei</taxon>
        <taxon>Myida</taxon>
        <taxon>Dreissenoidea</taxon>
        <taxon>Dreissenidae</taxon>
        <taxon>Dreissena</taxon>
    </lineage>
</organism>
<proteinExistence type="predicted"/>
<dbReference type="AlphaFoldDB" id="A0A9D4H292"/>